<evidence type="ECO:0000313" key="3">
    <source>
        <dbReference type="Proteomes" id="UP000271889"/>
    </source>
</evidence>
<dbReference type="EMBL" id="UYRV01119578">
    <property type="protein sequence ID" value="VDN31782.1"/>
    <property type="molecule type" value="Genomic_DNA"/>
</dbReference>
<keyword evidence="3" id="KW-1185">Reference proteome</keyword>
<sequence>MSSRKKVAVIFFSFFGPGVILGAIAIAAYFACVRTW</sequence>
<keyword evidence="1" id="KW-1133">Transmembrane helix</keyword>
<accession>A0A3P7QIF3</accession>
<name>A0A3P7QIF3_CYLGO</name>
<keyword evidence="1" id="KW-0472">Membrane</keyword>
<reference evidence="2 3" key="1">
    <citation type="submission" date="2018-11" db="EMBL/GenBank/DDBJ databases">
        <authorList>
            <consortium name="Pathogen Informatics"/>
        </authorList>
    </citation>
    <scope>NUCLEOTIDE SEQUENCE [LARGE SCALE GENOMIC DNA]</scope>
</reference>
<proteinExistence type="predicted"/>
<gene>
    <name evidence="2" type="ORF">CGOC_LOCUS11926</name>
</gene>
<evidence type="ECO:0000313" key="2">
    <source>
        <dbReference type="EMBL" id="VDN31782.1"/>
    </source>
</evidence>
<organism evidence="2 3">
    <name type="scientific">Cylicostephanus goldi</name>
    <name type="common">Nematode worm</name>
    <dbReference type="NCBI Taxonomy" id="71465"/>
    <lineage>
        <taxon>Eukaryota</taxon>
        <taxon>Metazoa</taxon>
        <taxon>Ecdysozoa</taxon>
        <taxon>Nematoda</taxon>
        <taxon>Chromadorea</taxon>
        <taxon>Rhabditida</taxon>
        <taxon>Rhabditina</taxon>
        <taxon>Rhabditomorpha</taxon>
        <taxon>Strongyloidea</taxon>
        <taxon>Strongylidae</taxon>
        <taxon>Cylicostephanus</taxon>
    </lineage>
</organism>
<keyword evidence="1" id="KW-0812">Transmembrane</keyword>
<dbReference type="OrthoDB" id="5824386at2759"/>
<dbReference type="AlphaFoldDB" id="A0A3P7QIF3"/>
<dbReference type="Proteomes" id="UP000271889">
    <property type="component" value="Unassembled WGS sequence"/>
</dbReference>
<protein>
    <submittedName>
        <fullName evidence="2">Uncharacterized protein</fullName>
    </submittedName>
</protein>
<evidence type="ECO:0000256" key="1">
    <source>
        <dbReference type="SAM" id="Phobius"/>
    </source>
</evidence>
<feature type="transmembrane region" description="Helical" evidence="1">
    <location>
        <begin position="7"/>
        <end position="31"/>
    </location>
</feature>